<dbReference type="GO" id="GO:0006355">
    <property type="term" value="P:regulation of DNA-templated transcription"/>
    <property type="evidence" value="ECO:0007669"/>
    <property type="project" value="InterPro"/>
</dbReference>
<dbReference type="SMART" id="SM00320">
    <property type="entry name" value="WD40"/>
    <property type="match status" value="4"/>
</dbReference>
<feature type="domain" description="Protein HIRA-like C-terminal" evidence="14">
    <location>
        <begin position="715"/>
        <end position="944"/>
    </location>
</feature>
<evidence type="ECO:0000256" key="13">
    <source>
        <dbReference type="SAM" id="MobiDB-lite"/>
    </source>
</evidence>
<feature type="repeat" description="WD" evidence="11">
    <location>
        <begin position="300"/>
        <end position="324"/>
    </location>
</feature>
<feature type="compositionally biased region" description="Low complexity" evidence="13">
    <location>
        <begin position="500"/>
        <end position="521"/>
    </location>
</feature>
<keyword evidence="7 12" id="KW-0156">Chromatin regulator</keyword>
<dbReference type="GO" id="GO:0000785">
    <property type="term" value="C:chromatin"/>
    <property type="evidence" value="ECO:0007669"/>
    <property type="project" value="TreeGrafter"/>
</dbReference>
<dbReference type="GO" id="GO:0006351">
    <property type="term" value="P:DNA-templated transcription"/>
    <property type="evidence" value="ECO:0007669"/>
    <property type="project" value="InterPro"/>
</dbReference>
<dbReference type="HOGENOM" id="CLU_004372_3_0_1"/>
<proteinExistence type="inferred from homology"/>
<dbReference type="GO" id="GO:0031491">
    <property type="term" value="F:nucleosome binding"/>
    <property type="evidence" value="ECO:0007669"/>
    <property type="project" value="TreeGrafter"/>
</dbReference>
<protein>
    <recommendedName>
        <fullName evidence="12">Protein HIR</fullName>
    </recommendedName>
</protein>
<dbReference type="InterPro" id="IPR001680">
    <property type="entry name" value="WD40_rpt"/>
</dbReference>
<feature type="compositionally biased region" description="Polar residues" evidence="13">
    <location>
        <begin position="541"/>
        <end position="560"/>
    </location>
</feature>
<dbReference type="RefSeq" id="XP_003870252.1">
    <property type="nucleotide sequence ID" value="XM_003870203.1"/>
</dbReference>
<dbReference type="InterPro" id="IPR015943">
    <property type="entry name" value="WD40/YVTN_repeat-like_dom_sf"/>
</dbReference>
<dbReference type="eggNOG" id="KOG0973">
    <property type="taxonomic scope" value="Eukaryota"/>
</dbReference>
<dbReference type="InterPro" id="IPR019775">
    <property type="entry name" value="WD40_repeat_CS"/>
</dbReference>
<comment type="function">
    <text evidence="1 12">Required for replication-independent chromatin assembly and for the periodic repression of histone gene transcription during the cell cycle.</text>
</comment>
<evidence type="ECO:0000256" key="6">
    <source>
        <dbReference type="ARBA" id="ARBA00022737"/>
    </source>
</evidence>
<sequence length="1003" mass="113060">MKFLLLPQTLHDGEVHCMAISNDSTVLVTGGKDNTINLWNVAQLLDISNLDNDANNKDTRVRIDQLQPLQQIKCQESFMNNIQWIPGSYNSFISTTSKGHVYFHELGFEAKVTSKQIYPFKVEQTGLSPIVDVSISRDGKLVAWSSTDGKLSIYDLQRNTLQELLSPAEDNLVVQRSIAFNGVTNYLTSIGDDTQITLFQYEYDPYTKLYKFRLVNKISKLFSKNPLNVRYKRVSWSPDGELISIPTASKGQTSLISLVSSTKSWTTTASLVGHDLTCEVTKFSRHLYSETRVEENNLYNVIASGGSDGTIAIWNTSKTSPIMVLKHVVDAQIYDIVWTINSSILFCTSKGNLGILRFYPDELGYEVSTNEMNELKAVSVKSMKPMNFRYEYEQVSGNRKTLPPIEYIDQATAIVATGENYKTRETRQTRQAHETKMQVDESEKTTTIEKVDPTITKGQIVPEVVTAATPIEDVKAITTQKEVPDKPSPKLTAKEKEPKSPSTTATSQPQSQPPTQSQPQPNLSKQKITTKDGKRRIQPILISNNGTSATNNSKLTQSQPIPEDGVKSAMEFDPPSYSVSEEFSRSKRARTEEQLPNGNGDITKKPKREMEPVKFIGSVVLNPNVSFAKVRLPTPKIRFGFQLKSKKVGDEFFTLDIKNGSGNEAKPSRVTYFKRDKEIWCDFVPKFVHLACEGSNFWAVATADGEILTYSHISGKRLLPPLILGAPISFLESHGKFLMVVTCIGEMYVWDLELKKIELKTSIASLLELGSKLQETGLTKSDFLTLCAITSQGIPLVTCSNGSGYLYNKNLGIWQTITESWWAFGSHYWDSVDTDKTKAPQSLNMFDEEESIIQLLEQKTNEEIMRKSRSGRGKLYNKISKNMIMKEGFESLENTISISHLENRILCCELLGENKDFHQYFCIYVQRICELGYKAKLYEVCDELLGPIDQDKDSSDVKGWNPKICGLDKRELLKEVIDLCSQYRDSQRVLYHFSKKLGLVEEE</sequence>
<dbReference type="InterPro" id="IPR019015">
    <property type="entry name" value="HIRA_B_motif"/>
</dbReference>
<keyword evidence="4 12" id="KW-0678">Repressor</keyword>
<evidence type="ECO:0000259" key="14">
    <source>
        <dbReference type="Pfam" id="PF07569"/>
    </source>
</evidence>
<evidence type="ECO:0000313" key="15">
    <source>
        <dbReference type="EMBL" id="CCG24122.1"/>
    </source>
</evidence>
<dbReference type="GO" id="GO:0006338">
    <property type="term" value="P:chromatin remodeling"/>
    <property type="evidence" value="ECO:0007669"/>
    <property type="project" value="InterPro"/>
</dbReference>
<dbReference type="PROSITE" id="PS50294">
    <property type="entry name" value="WD_REPEATS_REGION"/>
    <property type="match status" value="1"/>
</dbReference>
<dbReference type="OrthoDB" id="1741719at2759"/>
<dbReference type="GO" id="GO:0005634">
    <property type="term" value="C:nucleus"/>
    <property type="evidence" value="ECO:0007669"/>
    <property type="project" value="UniProtKB-SubCell"/>
</dbReference>
<name>H8X823_CANO9</name>
<feature type="compositionally biased region" description="Basic and acidic residues" evidence="13">
    <location>
        <begin position="482"/>
        <end position="499"/>
    </location>
</feature>
<evidence type="ECO:0000256" key="10">
    <source>
        <dbReference type="ARBA" id="ARBA00023242"/>
    </source>
</evidence>
<dbReference type="PROSITE" id="PS50082">
    <property type="entry name" value="WD_REPEATS_2"/>
    <property type="match status" value="2"/>
</dbReference>
<keyword evidence="16" id="KW-1185">Reference proteome</keyword>
<dbReference type="InterPro" id="IPR036322">
    <property type="entry name" value="WD40_repeat_dom_sf"/>
</dbReference>
<feature type="region of interest" description="Disordered" evidence="13">
    <location>
        <begin position="423"/>
        <end position="448"/>
    </location>
</feature>
<keyword evidence="8 12" id="KW-0805">Transcription regulation</keyword>
<keyword evidence="9 12" id="KW-0804">Transcription</keyword>
<dbReference type="Pfam" id="PF07569">
    <property type="entry name" value="Hira"/>
    <property type="match status" value="1"/>
</dbReference>
<evidence type="ECO:0000256" key="5">
    <source>
        <dbReference type="ARBA" id="ARBA00022574"/>
    </source>
</evidence>
<reference evidence="15 16" key="1">
    <citation type="journal article" date="2012" name="PLoS ONE">
        <title>Sequence and analysis of the genome of the pathogenic yeast Candida orthopsilosis.</title>
        <authorList>
            <person name="Riccombeni A."/>
            <person name="Vidanes G."/>
            <person name="Proux-Wera E."/>
            <person name="Wolfe K.H."/>
            <person name="Butler G."/>
        </authorList>
    </citation>
    <scope>NUCLEOTIDE SEQUENCE [LARGE SCALE GENOMIC DNA]</scope>
    <source>
        <strain evidence="15 16">Co 90-125</strain>
    </source>
</reference>
<feature type="repeat" description="WD" evidence="11">
    <location>
        <begin position="8"/>
        <end position="41"/>
    </location>
</feature>
<accession>H8X823</accession>
<dbReference type="Proteomes" id="UP000005018">
    <property type="component" value="Chromosome 5"/>
</dbReference>
<evidence type="ECO:0000256" key="11">
    <source>
        <dbReference type="PROSITE-ProRule" id="PRU00221"/>
    </source>
</evidence>
<evidence type="ECO:0000256" key="3">
    <source>
        <dbReference type="ARBA" id="ARBA00007306"/>
    </source>
</evidence>
<evidence type="ECO:0000256" key="1">
    <source>
        <dbReference type="ARBA" id="ARBA00002677"/>
    </source>
</evidence>
<dbReference type="GO" id="GO:0000417">
    <property type="term" value="C:HIR complex"/>
    <property type="evidence" value="ECO:0007669"/>
    <property type="project" value="TreeGrafter"/>
</dbReference>
<dbReference type="KEGG" id="cot:CORT_0E05370"/>
<keyword evidence="10 12" id="KW-0539">Nucleus</keyword>
<comment type="subcellular location">
    <subcellularLocation>
        <location evidence="2 12">Nucleus</location>
    </subcellularLocation>
</comment>
<dbReference type="Pfam" id="PF00400">
    <property type="entry name" value="WD40"/>
    <property type="match status" value="1"/>
</dbReference>
<feature type="region of interest" description="Disordered" evidence="13">
    <location>
        <begin position="476"/>
        <end position="605"/>
    </location>
</feature>
<dbReference type="Pfam" id="PF09453">
    <property type="entry name" value="HIRA_B"/>
    <property type="match status" value="1"/>
</dbReference>
<evidence type="ECO:0000256" key="9">
    <source>
        <dbReference type="ARBA" id="ARBA00023163"/>
    </source>
</evidence>
<evidence type="ECO:0000256" key="12">
    <source>
        <dbReference type="RuleBase" id="RU364014"/>
    </source>
</evidence>
<evidence type="ECO:0000256" key="7">
    <source>
        <dbReference type="ARBA" id="ARBA00022853"/>
    </source>
</evidence>
<dbReference type="InterPro" id="IPR011494">
    <property type="entry name" value="HIRA-like_C"/>
</dbReference>
<dbReference type="GeneID" id="14540773"/>
<dbReference type="PANTHER" id="PTHR13831:SF1">
    <property type="entry name" value="PROTEIN HIR2"/>
    <property type="match status" value="1"/>
</dbReference>
<feature type="compositionally biased region" description="Basic and acidic residues" evidence="13">
    <location>
        <begin position="582"/>
        <end position="593"/>
    </location>
</feature>
<dbReference type="EMBL" id="HE681723">
    <property type="protein sequence ID" value="CCG24122.1"/>
    <property type="molecule type" value="Genomic_DNA"/>
</dbReference>
<evidence type="ECO:0000256" key="8">
    <source>
        <dbReference type="ARBA" id="ARBA00023015"/>
    </source>
</evidence>
<evidence type="ECO:0000256" key="2">
    <source>
        <dbReference type="ARBA" id="ARBA00004123"/>
    </source>
</evidence>
<dbReference type="Gene3D" id="2.130.10.10">
    <property type="entry name" value="YVTN repeat-like/Quinoprotein amine dehydrogenase"/>
    <property type="match status" value="2"/>
</dbReference>
<gene>
    <name evidence="15" type="ORF">CORT_0E05370</name>
</gene>
<dbReference type="PANTHER" id="PTHR13831">
    <property type="entry name" value="MEMBER OF THE HIR1 FAMILY OF WD-REPEAT PROTEINS"/>
    <property type="match status" value="1"/>
</dbReference>
<organism evidence="15 16">
    <name type="scientific">Candida orthopsilosis (strain 90-125)</name>
    <name type="common">Yeast</name>
    <dbReference type="NCBI Taxonomy" id="1136231"/>
    <lineage>
        <taxon>Eukaryota</taxon>
        <taxon>Fungi</taxon>
        <taxon>Dikarya</taxon>
        <taxon>Ascomycota</taxon>
        <taxon>Saccharomycotina</taxon>
        <taxon>Pichiomycetes</taxon>
        <taxon>Debaryomycetaceae</taxon>
        <taxon>Candida/Lodderomyces clade</taxon>
        <taxon>Candida</taxon>
    </lineage>
</organism>
<keyword evidence="6 12" id="KW-0677">Repeat</keyword>
<dbReference type="AlphaFoldDB" id="H8X823"/>
<keyword evidence="5 11" id="KW-0853">WD repeat</keyword>
<dbReference type="InterPro" id="IPR031120">
    <property type="entry name" value="HIR1-like"/>
</dbReference>
<evidence type="ECO:0000313" key="16">
    <source>
        <dbReference type="Proteomes" id="UP000005018"/>
    </source>
</evidence>
<dbReference type="PROSITE" id="PS00678">
    <property type="entry name" value="WD_REPEATS_1"/>
    <property type="match status" value="1"/>
</dbReference>
<dbReference type="SUPFAM" id="SSF50978">
    <property type="entry name" value="WD40 repeat-like"/>
    <property type="match status" value="2"/>
</dbReference>
<comment type="similarity">
    <text evidence="3 12">Belongs to the WD repeat HIR1 family.</text>
</comment>
<evidence type="ECO:0000256" key="4">
    <source>
        <dbReference type="ARBA" id="ARBA00022491"/>
    </source>
</evidence>